<feature type="domain" description="TRAM" evidence="5">
    <location>
        <begin position="6"/>
        <end position="66"/>
    </location>
</feature>
<dbReference type="Gene3D" id="3.40.50.150">
    <property type="entry name" value="Vaccinia Virus protein VP39"/>
    <property type="match status" value="1"/>
</dbReference>
<evidence type="ECO:0000256" key="4">
    <source>
        <dbReference type="PROSITE-ProRule" id="PRU01024"/>
    </source>
</evidence>
<sequence>MSEVSEGVTGKNSEFTGVIESLGSNGEGIVHIGETVFFAPFTAVGEKVKLKALKVKNKIGYAKALEILTPADERVRARCPLFTKCGGCQLQHLRYGAQLKAKAKAVSDALRKIAGITAEVLPTVKSESQFEYRNKLQMPVGVDKDGYTVFGFYAERSHRIVPVRRCPIHPKWAEDVVSVFSAYSERFGVRGYDERTGAGVLRHIVVREIDGCFIITAVTATKSLPHAEELIEMLSAKFKIFSLWHNINAGTGNAVFGSRFRLLCGEGKYAAHECGIRFEAGPNTFIQVNRGVCRKIYERTVRFAAESGAAFAIDAYSGGGLLTAMLAKQLGKAYGIESVAEAVRCADELAEPNRLEGKLFNICGKVEEELPGLLSRVDADKGFLVSDPPRKGMDRAAVRAILSSGIPHVALISCNPSTLARDLGLLTGALTETEEGLKKNPDYTPAGMDGFYKILSVQPFDMFPQTRHVETLVLLSKKKPDSHIVVDVEFGEGEGKISLKDALKRAEGRKPKS</sequence>
<gene>
    <name evidence="6" type="primary">rlmD</name>
    <name evidence="6" type="ORF">H9726_05400</name>
</gene>
<keyword evidence="1 4" id="KW-0489">Methyltransferase</keyword>
<evidence type="ECO:0000259" key="5">
    <source>
        <dbReference type="PROSITE" id="PS50926"/>
    </source>
</evidence>
<protein>
    <submittedName>
        <fullName evidence="6">23S rRNA (Uracil(1939)-C(5))-methyltransferase RlmD</fullName>
        <ecNumber evidence="6">2.1.1.190</ecNumber>
    </submittedName>
</protein>
<evidence type="ECO:0000256" key="3">
    <source>
        <dbReference type="ARBA" id="ARBA00022691"/>
    </source>
</evidence>
<dbReference type="PROSITE" id="PS50926">
    <property type="entry name" value="TRAM"/>
    <property type="match status" value="1"/>
</dbReference>
<feature type="active site" description="Nucleophile" evidence="4">
    <location>
        <position position="414"/>
    </location>
</feature>
<name>A0A9D2D7J9_9FIRM</name>
<dbReference type="AlphaFoldDB" id="A0A9D2D7J9"/>
<dbReference type="InterPro" id="IPR012340">
    <property type="entry name" value="NA-bd_OB-fold"/>
</dbReference>
<reference evidence="6" key="1">
    <citation type="journal article" date="2021" name="PeerJ">
        <title>Extensive microbial diversity within the chicken gut microbiome revealed by metagenomics and culture.</title>
        <authorList>
            <person name="Gilroy R."/>
            <person name="Ravi A."/>
            <person name="Getino M."/>
            <person name="Pursley I."/>
            <person name="Horton D.L."/>
            <person name="Alikhan N.F."/>
            <person name="Baker D."/>
            <person name="Gharbi K."/>
            <person name="Hall N."/>
            <person name="Watson M."/>
            <person name="Adriaenssens E.M."/>
            <person name="Foster-Nyarko E."/>
            <person name="Jarju S."/>
            <person name="Secka A."/>
            <person name="Antonio M."/>
            <person name="Oren A."/>
            <person name="Chaudhuri R.R."/>
            <person name="La Ragione R."/>
            <person name="Hildebrand F."/>
            <person name="Pallen M.J."/>
        </authorList>
    </citation>
    <scope>NUCLEOTIDE SEQUENCE</scope>
    <source>
        <strain evidence="6">CHK192-19661</strain>
    </source>
</reference>
<dbReference type="Proteomes" id="UP000824025">
    <property type="component" value="Unassembled WGS sequence"/>
</dbReference>
<dbReference type="Gene3D" id="2.40.50.1070">
    <property type="match status" value="1"/>
</dbReference>
<dbReference type="InterPro" id="IPR002792">
    <property type="entry name" value="TRAM_dom"/>
</dbReference>
<dbReference type="GO" id="GO:0070041">
    <property type="term" value="F:rRNA (uridine-C5-)-methyltransferase activity"/>
    <property type="evidence" value="ECO:0007669"/>
    <property type="project" value="TreeGrafter"/>
</dbReference>
<dbReference type="InterPro" id="IPR010280">
    <property type="entry name" value="U5_MeTrfase_fam"/>
</dbReference>
<proteinExistence type="inferred from homology"/>
<keyword evidence="2 4" id="KW-0808">Transferase</keyword>
<accession>A0A9D2D7J9</accession>
<dbReference type="InterPro" id="IPR029063">
    <property type="entry name" value="SAM-dependent_MTases_sf"/>
</dbReference>
<evidence type="ECO:0000256" key="1">
    <source>
        <dbReference type="ARBA" id="ARBA00022603"/>
    </source>
</evidence>
<feature type="binding site" evidence="4">
    <location>
        <position position="316"/>
    </location>
    <ligand>
        <name>S-adenosyl-L-methionine</name>
        <dbReference type="ChEBI" id="CHEBI:59789"/>
    </ligand>
</feature>
<dbReference type="SUPFAM" id="SSF50249">
    <property type="entry name" value="Nucleic acid-binding proteins"/>
    <property type="match status" value="1"/>
</dbReference>
<feature type="binding site" evidence="4">
    <location>
        <position position="337"/>
    </location>
    <ligand>
        <name>S-adenosyl-L-methionine</name>
        <dbReference type="ChEBI" id="CHEBI:59789"/>
    </ligand>
</feature>
<dbReference type="GO" id="GO:0070475">
    <property type="term" value="P:rRNA base methylation"/>
    <property type="evidence" value="ECO:0007669"/>
    <property type="project" value="TreeGrafter"/>
</dbReference>
<evidence type="ECO:0000313" key="6">
    <source>
        <dbReference type="EMBL" id="HIZ09906.1"/>
    </source>
</evidence>
<evidence type="ECO:0000256" key="2">
    <source>
        <dbReference type="ARBA" id="ARBA00022679"/>
    </source>
</evidence>
<comment type="caution">
    <text evidence="6">The sequence shown here is derived from an EMBL/GenBank/DDBJ whole genome shotgun (WGS) entry which is preliminary data.</text>
</comment>
<dbReference type="SUPFAM" id="SSF53335">
    <property type="entry name" value="S-adenosyl-L-methionine-dependent methyltransferases"/>
    <property type="match status" value="1"/>
</dbReference>
<dbReference type="PANTHER" id="PTHR11061">
    <property type="entry name" value="RNA M5U METHYLTRANSFERASE"/>
    <property type="match status" value="1"/>
</dbReference>
<feature type="binding site" evidence="4">
    <location>
        <position position="387"/>
    </location>
    <ligand>
        <name>S-adenosyl-L-methionine</name>
        <dbReference type="ChEBI" id="CHEBI:59789"/>
    </ligand>
</feature>
<dbReference type="InterPro" id="IPR030391">
    <property type="entry name" value="MeTrfase_TrmA_CS"/>
</dbReference>
<evidence type="ECO:0000313" key="7">
    <source>
        <dbReference type="Proteomes" id="UP000824025"/>
    </source>
</evidence>
<dbReference type="PROSITE" id="PS51687">
    <property type="entry name" value="SAM_MT_RNA_M5U"/>
    <property type="match status" value="1"/>
</dbReference>
<feature type="non-terminal residue" evidence="6">
    <location>
        <position position="513"/>
    </location>
</feature>
<dbReference type="PANTHER" id="PTHR11061:SF30">
    <property type="entry name" value="TRNA (URACIL(54)-C(5))-METHYLTRANSFERASE"/>
    <property type="match status" value="1"/>
</dbReference>
<dbReference type="Gene3D" id="2.40.50.140">
    <property type="entry name" value="Nucleic acid-binding proteins"/>
    <property type="match status" value="1"/>
</dbReference>
<feature type="binding site" evidence="4">
    <location>
        <position position="287"/>
    </location>
    <ligand>
        <name>S-adenosyl-L-methionine</name>
        <dbReference type="ChEBI" id="CHEBI:59789"/>
    </ligand>
</feature>
<keyword evidence="3 4" id="KW-0949">S-adenosyl-L-methionine</keyword>
<organism evidence="6 7">
    <name type="scientific">Candidatus Borkfalkia avicola</name>
    <dbReference type="NCBI Taxonomy" id="2838503"/>
    <lineage>
        <taxon>Bacteria</taxon>
        <taxon>Bacillati</taxon>
        <taxon>Bacillota</taxon>
        <taxon>Clostridia</taxon>
        <taxon>Christensenellales</taxon>
        <taxon>Christensenellaceae</taxon>
        <taxon>Candidatus Borkfalkia</taxon>
    </lineage>
</organism>
<dbReference type="PROSITE" id="PS01231">
    <property type="entry name" value="TRMA_2"/>
    <property type="match status" value="1"/>
</dbReference>
<dbReference type="EC" id="2.1.1.190" evidence="6"/>
<dbReference type="NCBIfam" id="TIGR00479">
    <property type="entry name" value="rumA"/>
    <property type="match status" value="1"/>
</dbReference>
<dbReference type="EMBL" id="DXCF01000029">
    <property type="protein sequence ID" value="HIZ09906.1"/>
    <property type="molecule type" value="Genomic_DNA"/>
</dbReference>
<comment type="similarity">
    <text evidence="4">Belongs to the class I-like SAM-binding methyltransferase superfamily. RNA M5U methyltransferase family.</text>
</comment>
<reference evidence="6" key="2">
    <citation type="submission" date="2021-04" db="EMBL/GenBank/DDBJ databases">
        <authorList>
            <person name="Gilroy R."/>
        </authorList>
    </citation>
    <scope>NUCLEOTIDE SEQUENCE</scope>
    <source>
        <strain evidence="6">CHK192-19661</strain>
    </source>
</reference>